<gene>
    <name evidence="7" type="ORF">SAY87_001510</name>
</gene>
<keyword evidence="3" id="KW-0508">mRNA splicing</keyword>
<dbReference type="PROSITE" id="PS50102">
    <property type="entry name" value="RRM"/>
    <property type="match status" value="3"/>
</dbReference>
<evidence type="ECO:0000256" key="1">
    <source>
        <dbReference type="ARBA" id="ARBA00022664"/>
    </source>
</evidence>
<evidence type="ECO:0000313" key="7">
    <source>
        <dbReference type="EMBL" id="KAK4743509.1"/>
    </source>
</evidence>
<keyword evidence="1" id="KW-0507">mRNA processing</keyword>
<dbReference type="InterPro" id="IPR035979">
    <property type="entry name" value="RBD_domain_sf"/>
</dbReference>
<dbReference type="GO" id="GO:0005681">
    <property type="term" value="C:spliceosomal complex"/>
    <property type="evidence" value="ECO:0007669"/>
    <property type="project" value="UniProtKB-KW"/>
</dbReference>
<keyword evidence="4" id="KW-0694">RNA-binding</keyword>
<comment type="caution">
    <text evidence="7">The sequence shown here is derived from an EMBL/GenBank/DDBJ whole genome shotgun (WGS) entry which is preliminary data.</text>
</comment>
<dbReference type="FunFam" id="3.30.70.330:FF:000655">
    <property type="entry name" value="serine/arginine-rich splicing factor RS41 isoform X2"/>
    <property type="match status" value="1"/>
</dbReference>
<keyword evidence="2" id="KW-0747">Spliceosome</keyword>
<feature type="domain" description="RRM" evidence="6">
    <location>
        <begin position="311"/>
        <end position="382"/>
    </location>
</feature>
<dbReference type="SMART" id="SM00360">
    <property type="entry name" value="RRM"/>
    <property type="match status" value="3"/>
</dbReference>
<name>A0AAN7GKK1_9MYRT</name>
<evidence type="ECO:0000256" key="2">
    <source>
        <dbReference type="ARBA" id="ARBA00022728"/>
    </source>
</evidence>
<evidence type="ECO:0000313" key="8">
    <source>
        <dbReference type="Proteomes" id="UP001345219"/>
    </source>
</evidence>
<dbReference type="EMBL" id="JAXIOK010000023">
    <property type="protein sequence ID" value="KAK4743509.1"/>
    <property type="molecule type" value="Genomic_DNA"/>
</dbReference>
<feature type="region of interest" description="Disordered" evidence="5">
    <location>
        <begin position="1"/>
        <end position="22"/>
    </location>
</feature>
<dbReference type="Pfam" id="PF00076">
    <property type="entry name" value="RRM_1"/>
    <property type="match status" value="3"/>
</dbReference>
<dbReference type="AlphaFoldDB" id="A0AAN7GKK1"/>
<sequence>MAEGAEADDRVDLYEDNYMEDEDIEEQLDDDVRLIKDEGTGESKGYAFVAFITGEEAEKAIEELHNKELRLKLSGPQLSESKSRLFIGNVPKSMKDDEFRKVIEEVGTGVETIELIKVVLARLQNEKKVDAFNSGILANWLAGAGYCGVISNPFGAPHSGDRISSSSRQQARASGSWKILLVDLVMANKTRLSIEGLTRSKSSVYTVLCLLLLPKGTKMRPVFVGNFEYETRQSELERLFSKYGRVERVDMKSGFAFVYFEDERDAADAIRGLDNAPFGYDKRRLSVEWAKGERGRVRDGSGSTVNKRPTRTLFVINFDPLQTRVRDIERHFEPYGKILNVRIRRNFAFVQFETQEDATKALECTHMSKLLDRVVSVEYALRDDDERDEKLGSPRRGSFGRRGDSPYRRSLSPVYRGRQSPDYGRPRSPVYDRYDAQAYDRRRSPDYGRPRSPEYGRFRSPSPMRRSRN</sequence>
<dbReference type="InterPro" id="IPR050907">
    <property type="entry name" value="SRSF"/>
</dbReference>
<feature type="compositionally biased region" description="Basic and acidic residues" evidence="5">
    <location>
        <begin position="430"/>
        <end position="457"/>
    </location>
</feature>
<protein>
    <recommendedName>
        <fullName evidence="6">RRM domain-containing protein</fullName>
    </recommendedName>
</protein>
<feature type="compositionally biased region" description="Low complexity" evidence="5">
    <location>
        <begin position="458"/>
        <end position="469"/>
    </location>
</feature>
<dbReference type="CDD" id="cd12234">
    <property type="entry name" value="RRM1_AtRSp31_like"/>
    <property type="match status" value="1"/>
</dbReference>
<reference evidence="7 8" key="1">
    <citation type="journal article" date="2023" name="Hortic Res">
        <title>Pangenome of water caltrop reveals structural variations and asymmetric subgenome divergence after allopolyploidization.</title>
        <authorList>
            <person name="Zhang X."/>
            <person name="Chen Y."/>
            <person name="Wang L."/>
            <person name="Yuan Y."/>
            <person name="Fang M."/>
            <person name="Shi L."/>
            <person name="Lu R."/>
            <person name="Comes H.P."/>
            <person name="Ma Y."/>
            <person name="Chen Y."/>
            <person name="Huang G."/>
            <person name="Zhou Y."/>
            <person name="Zheng Z."/>
            <person name="Qiu Y."/>
        </authorList>
    </citation>
    <scope>NUCLEOTIDE SEQUENCE [LARGE SCALE GENOMIC DNA]</scope>
    <source>
        <tissue evidence="7">Roots</tissue>
    </source>
</reference>
<dbReference type="GO" id="GO:0008380">
    <property type="term" value="P:RNA splicing"/>
    <property type="evidence" value="ECO:0007669"/>
    <property type="project" value="UniProtKB-KW"/>
</dbReference>
<feature type="region of interest" description="Disordered" evidence="5">
    <location>
        <begin position="386"/>
        <end position="469"/>
    </location>
</feature>
<dbReference type="InterPro" id="IPR012677">
    <property type="entry name" value="Nucleotide-bd_a/b_plait_sf"/>
</dbReference>
<accession>A0AAN7GKK1</accession>
<dbReference type="GO" id="GO:0006397">
    <property type="term" value="P:mRNA processing"/>
    <property type="evidence" value="ECO:0007669"/>
    <property type="project" value="UniProtKB-KW"/>
</dbReference>
<evidence type="ECO:0000259" key="6">
    <source>
        <dbReference type="PROSITE" id="PS50102"/>
    </source>
</evidence>
<dbReference type="Gene3D" id="3.30.70.330">
    <property type="match status" value="3"/>
</dbReference>
<dbReference type="PANTHER" id="PTHR23147">
    <property type="entry name" value="SERINE/ARGININE RICH SPLICING FACTOR"/>
    <property type="match status" value="1"/>
</dbReference>
<dbReference type="SUPFAM" id="SSF54928">
    <property type="entry name" value="RNA-binding domain, RBD"/>
    <property type="match status" value="2"/>
</dbReference>
<keyword evidence="8" id="KW-1185">Reference proteome</keyword>
<feature type="domain" description="RRM" evidence="6">
    <location>
        <begin position="31"/>
        <end position="85"/>
    </location>
</feature>
<proteinExistence type="predicted"/>
<feature type="domain" description="RRM" evidence="6">
    <location>
        <begin position="220"/>
        <end position="292"/>
    </location>
</feature>
<dbReference type="GO" id="GO:0003723">
    <property type="term" value="F:RNA binding"/>
    <property type="evidence" value="ECO:0007669"/>
    <property type="project" value="UniProtKB-UniRule"/>
</dbReference>
<evidence type="ECO:0000256" key="4">
    <source>
        <dbReference type="PROSITE-ProRule" id="PRU00176"/>
    </source>
</evidence>
<dbReference type="Proteomes" id="UP001345219">
    <property type="component" value="Chromosome 1"/>
</dbReference>
<dbReference type="FunFam" id="3.30.70.330:FF:000294">
    <property type="entry name" value="Serine/arginine-rich splicing factor RS31"/>
    <property type="match status" value="1"/>
</dbReference>
<organism evidence="7 8">
    <name type="scientific">Trapa incisa</name>
    <dbReference type="NCBI Taxonomy" id="236973"/>
    <lineage>
        <taxon>Eukaryota</taxon>
        <taxon>Viridiplantae</taxon>
        <taxon>Streptophyta</taxon>
        <taxon>Embryophyta</taxon>
        <taxon>Tracheophyta</taxon>
        <taxon>Spermatophyta</taxon>
        <taxon>Magnoliopsida</taxon>
        <taxon>eudicotyledons</taxon>
        <taxon>Gunneridae</taxon>
        <taxon>Pentapetalae</taxon>
        <taxon>rosids</taxon>
        <taxon>malvids</taxon>
        <taxon>Myrtales</taxon>
        <taxon>Lythraceae</taxon>
        <taxon>Trapa</taxon>
    </lineage>
</organism>
<dbReference type="InterPro" id="IPR000504">
    <property type="entry name" value="RRM_dom"/>
</dbReference>
<evidence type="ECO:0000256" key="3">
    <source>
        <dbReference type="ARBA" id="ARBA00023187"/>
    </source>
</evidence>
<dbReference type="CDD" id="cd12466">
    <property type="entry name" value="RRM2_AtRSp31_like"/>
    <property type="match status" value="1"/>
</dbReference>
<evidence type="ECO:0000256" key="5">
    <source>
        <dbReference type="SAM" id="MobiDB-lite"/>
    </source>
</evidence>